<dbReference type="EMBL" id="VULO01000012">
    <property type="protein sequence ID" value="MSS85104.1"/>
    <property type="molecule type" value="Genomic_DNA"/>
</dbReference>
<name>A0A6N7VTK4_9ACTO</name>
<evidence type="ECO:0000313" key="1">
    <source>
        <dbReference type="EMBL" id="MSS85104.1"/>
    </source>
</evidence>
<keyword evidence="2" id="KW-1185">Reference proteome</keyword>
<dbReference type="Pfam" id="PF04417">
    <property type="entry name" value="DUF501"/>
    <property type="match status" value="1"/>
</dbReference>
<dbReference type="InterPro" id="IPR007511">
    <property type="entry name" value="DUF501"/>
</dbReference>
<accession>A0A6N7VTK4</accession>
<dbReference type="Proteomes" id="UP000470875">
    <property type="component" value="Unassembled WGS sequence"/>
</dbReference>
<proteinExistence type="predicted"/>
<reference evidence="1 2" key="1">
    <citation type="submission" date="2019-08" db="EMBL/GenBank/DDBJ databases">
        <title>In-depth cultivation of the pig gut microbiome towards novel bacterial diversity and tailored functional studies.</title>
        <authorList>
            <person name="Wylensek D."/>
            <person name="Hitch T.C.A."/>
            <person name="Clavel T."/>
        </authorList>
    </citation>
    <scope>NUCLEOTIDE SEQUENCE [LARGE SCALE GENOMIC DNA]</scope>
    <source>
        <strain evidence="1 2">WB03_NA08</strain>
    </source>
</reference>
<sequence length="159" mass="17524">MEEVAPQGSPATEEDLTILAEQLGRTPRGVWAIGARDSQGYPLVAVTWPRLPDGTPFPTLFYLTHPDVVRACSVLEAEHMMEELAERFPSNHEAHKDYLRRRSLLEEVEEISDFSAGGLPTRVKCLHAMVAHSLAVGPGINPVGDAALEMIGERGLWNR</sequence>
<protein>
    <submittedName>
        <fullName evidence="1">DUF501 domain-containing protein</fullName>
    </submittedName>
</protein>
<comment type="caution">
    <text evidence="1">The sequence shown here is derived from an EMBL/GenBank/DDBJ whole genome shotgun (WGS) entry which is preliminary data.</text>
</comment>
<dbReference type="AlphaFoldDB" id="A0A6N7VTK4"/>
<dbReference type="PANTHER" id="PTHR37163:SF1">
    <property type="entry name" value="DUF501 DOMAIN-CONTAINING PROTEIN"/>
    <property type="match status" value="1"/>
</dbReference>
<evidence type="ECO:0000313" key="2">
    <source>
        <dbReference type="Proteomes" id="UP000470875"/>
    </source>
</evidence>
<gene>
    <name evidence="1" type="ORF">FYJ24_10085</name>
</gene>
<organism evidence="1 2">
    <name type="scientific">Scrofimicrobium canadense</name>
    <dbReference type="NCBI Taxonomy" id="2652290"/>
    <lineage>
        <taxon>Bacteria</taxon>
        <taxon>Bacillati</taxon>
        <taxon>Actinomycetota</taxon>
        <taxon>Actinomycetes</taxon>
        <taxon>Actinomycetales</taxon>
        <taxon>Actinomycetaceae</taxon>
        <taxon>Scrofimicrobium</taxon>
    </lineage>
</organism>
<dbReference type="PANTHER" id="PTHR37163">
    <property type="entry name" value="CONSERVED PROTEIN"/>
    <property type="match status" value="1"/>
</dbReference>